<organism evidence="1 2">
    <name type="scientific">Seohaeicola nanhaiensis</name>
    <dbReference type="NCBI Taxonomy" id="1387282"/>
    <lineage>
        <taxon>Bacteria</taxon>
        <taxon>Pseudomonadati</taxon>
        <taxon>Pseudomonadota</taxon>
        <taxon>Alphaproteobacteria</taxon>
        <taxon>Rhodobacterales</taxon>
        <taxon>Roseobacteraceae</taxon>
        <taxon>Seohaeicola</taxon>
    </lineage>
</organism>
<evidence type="ECO:0000313" key="2">
    <source>
        <dbReference type="Proteomes" id="UP001595973"/>
    </source>
</evidence>
<comment type="caution">
    <text evidence="1">The sequence shown here is derived from an EMBL/GenBank/DDBJ whole genome shotgun (WGS) entry which is preliminary data.</text>
</comment>
<dbReference type="EMBL" id="JBHSGI010000024">
    <property type="protein sequence ID" value="MFC4670288.1"/>
    <property type="molecule type" value="Genomic_DNA"/>
</dbReference>
<evidence type="ECO:0000313" key="1">
    <source>
        <dbReference type="EMBL" id="MFC4670288.1"/>
    </source>
</evidence>
<reference evidence="2" key="1">
    <citation type="journal article" date="2019" name="Int. J. Syst. Evol. Microbiol.">
        <title>The Global Catalogue of Microorganisms (GCM) 10K type strain sequencing project: providing services to taxonomists for standard genome sequencing and annotation.</title>
        <authorList>
            <consortium name="The Broad Institute Genomics Platform"/>
            <consortium name="The Broad Institute Genome Sequencing Center for Infectious Disease"/>
            <person name="Wu L."/>
            <person name="Ma J."/>
        </authorList>
    </citation>
    <scope>NUCLEOTIDE SEQUENCE [LARGE SCALE GENOMIC DNA]</scope>
    <source>
        <strain evidence="2">CGMCC 4.7283</strain>
    </source>
</reference>
<sequence>MAESSLRTERIPKKFAATDVLKTFGWPKSSHQKIVAMRYNAKFRKVAPTADTVLTEPADFSFPRLNPKEYKELKDRLDNRQFVHAELVKFREALEAQYKKKETNRKAIETALEQYGKHVANGNVLAERCAKDLKACGVQGSALDFSMRRADAWQKEYEARKKKFANDEIDDEERAWFKKTVKENKAAEAETLKEILIQIVLIVKAASVMP</sequence>
<accession>A0ABV9KJY3</accession>
<proteinExistence type="predicted"/>
<name>A0ABV9KJY3_9RHOB</name>
<dbReference type="RefSeq" id="WP_380719135.1">
    <property type="nucleotide sequence ID" value="NZ_JBHSGI010000024.1"/>
</dbReference>
<keyword evidence="2" id="KW-1185">Reference proteome</keyword>
<gene>
    <name evidence="1" type="ORF">ACFO5X_17110</name>
</gene>
<protein>
    <submittedName>
        <fullName evidence="1">Uncharacterized protein</fullName>
    </submittedName>
</protein>
<dbReference type="Proteomes" id="UP001595973">
    <property type="component" value="Unassembled WGS sequence"/>
</dbReference>